<organism evidence="4 5">
    <name type="scientific">Caenorhabditis nigoni</name>
    <dbReference type="NCBI Taxonomy" id="1611254"/>
    <lineage>
        <taxon>Eukaryota</taxon>
        <taxon>Metazoa</taxon>
        <taxon>Ecdysozoa</taxon>
        <taxon>Nematoda</taxon>
        <taxon>Chromadorea</taxon>
        <taxon>Rhabditida</taxon>
        <taxon>Rhabditina</taxon>
        <taxon>Rhabditomorpha</taxon>
        <taxon>Rhabditoidea</taxon>
        <taxon>Rhabditidae</taxon>
        <taxon>Peloderinae</taxon>
        <taxon>Caenorhabditis</taxon>
    </lineage>
</organism>
<dbReference type="PANTHER" id="PTHR22743">
    <property type="entry name" value="MEPRIN/TRAF-LIKE MATH FAMILY-C.ELEGANS"/>
    <property type="match status" value="1"/>
</dbReference>
<dbReference type="PROSITE" id="PS50097">
    <property type="entry name" value="BTB"/>
    <property type="match status" value="1"/>
</dbReference>
<proteinExistence type="predicted"/>
<feature type="domain" description="BTB" evidence="2">
    <location>
        <begin position="252"/>
        <end position="311"/>
    </location>
</feature>
<feature type="compositionally biased region" description="Basic and acidic residues" evidence="1">
    <location>
        <begin position="79"/>
        <end position="95"/>
    </location>
</feature>
<dbReference type="InterPro" id="IPR052664">
    <property type="entry name" value="BTB-MATH_domain_protein"/>
</dbReference>
<evidence type="ECO:0000313" key="5">
    <source>
        <dbReference type="Proteomes" id="UP000230233"/>
    </source>
</evidence>
<feature type="domain" description="MATH" evidence="3">
    <location>
        <begin position="102"/>
        <end position="228"/>
    </location>
</feature>
<dbReference type="Proteomes" id="UP000230233">
    <property type="component" value="Chromosome II"/>
</dbReference>
<dbReference type="InterPro" id="IPR000210">
    <property type="entry name" value="BTB/POZ_dom"/>
</dbReference>
<evidence type="ECO:0000313" key="4">
    <source>
        <dbReference type="EMBL" id="PIC48868.1"/>
    </source>
</evidence>
<reference evidence="5" key="1">
    <citation type="submission" date="2017-10" db="EMBL/GenBank/DDBJ databases">
        <title>Rapid genome shrinkage in a self-fertile nematode reveals novel sperm competition proteins.</title>
        <authorList>
            <person name="Yin D."/>
            <person name="Schwarz E.M."/>
            <person name="Thomas C.G."/>
            <person name="Felde R.L."/>
            <person name="Korf I.F."/>
            <person name="Cutter A.D."/>
            <person name="Schartner C.M."/>
            <person name="Ralston E.J."/>
            <person name="Meyer B.J."/>
            <person name="Haag E.S."/>
        </authorList>
    </citation>
    <scope>NUCLEOTIDE SEQUENCE [LARGE SCALE GENOMIC DNA]</scope>
    <source>
        <strain evidence="5">JU1422</strain>
    </source>
</reference>
<protein>
    <recommendedName>
        <fullName evidence="6">BTB domain-containing protein</fullName>
    </recommendedName>
</protein>
<dbReference type="InterPro" id="IPR002083">
    <property type="entry name" value="MATH/TRAF_dom"/>
</dbReference>
<dbReference type="AlphaFoldDB" id="A0A2G5VAS4"/>
<dbReference type="InterPro" id="IPR008974">
    <property type="entry name" value="TRAF-like"/>
</dbReference>
<evidence type="ECO:0008006" key="6">
    <source>
        <dbReference type="Google" id="ProtNLM"/>
    </source>
</evidence>
<accession>A0A2G5VAS4</accession>
<comment type="caution">
    <text evidence="4">The sequence shown here is derived from an EMBL/GenBank/DDBJ whole genome shotgun (WGS) entry which is preliminary data.</text>
</comment>
<name>A0A2G5VAS4_9PELO</name>
<dbReference type="SMART" id="SM00061">
    <property type="entry name" value="MATH"/>
    <property type="match status" value="1"/>
</dbReference>
<dbReference type="PANTHER" id="PTHR22743:SF165">
    <property type="entry name" value="BTB AND MATH DOMAIN CONTAINING-RELATED"/>
    <property type="match status" value="1"/>
</dbReference>
<feature type="region of interest" description="Disordered" evidence="1">
    <location>
        <begin position="79"/>
        <end position="103"/>
    </location>
</feature>
<dbReference type="Gene3D" id="2.60.210.10">
    <property type="entry name" value="Apoptosis, Tumor Necrosis Factor Receptor Associated Protein 2, Chain A"/>
    <property type="match status" value="1"/>
</dbReference>
<dbReference type="SUPFAM" id="SSF54695">
    <property type="entry name" value="POZ domain"/>
    <property type="match status" value="1"/>
</dbReference>
<dbReference type="SMART" id="SM00225">
    <property type="entry name" value="BTB"/>
    <property type="match status" value="1"/>
</dbReference>
<gene>
    <name evidence="4" type="primary">Cnig_chr_II.g7690</name>
    <name evidence="4" type="ORF">B9Z55_007690</name>
</gene>
<sequence>MTTDKEDNIGIRTESEVAGDTSTADLLIEIRKMCSELISKTEQVKKNQKDNLQDLEELDEISEKLQSIQSLISRRLESNEEAEKLSKDSKKEPIDKPPVPNNATFSVSSEKTFKLKYVFKNVHKFKENKNKCSEWDDHFNSNWYMSARRSNGHLGLFVVCHPIARKGKWSIQAKLEFKVVGPNQNAVIKTGEDCYEKIRGLGFTEFLEWEKIKEEYLVDGNLTVEAKVTIIETNRLGREKIRKFDESQKDVSDVILVVKDTKFYVSKMFLASQSSAFKTLMSGNFPKSEPSEVKLNGIDPDDFHYFLEVLYGEYAIDEANVEDIARLADMYDAPTAMRRCEEFLLYLSRKRLEKKLEMATRYHMEKLEEQCRRRMTPVAPKKNPLRTLMCL</sequence>
<dbReference type="InterPro" id="IPR011333">
    <property type="entry name" value="SKP1/BTB/POZ_sf"/>
</dbReference>
<dbReference type="PROSITE" id="PS50144">
    <property type="entry name" value="MATH"/>
    <property type="match status" value="1"/>
</dbReference>
<evidence type="ECO:0000259" key="2">
    <source>
        <dbReference type="PROSITE" id="PS50097"/>
    </source>
</evidence>
<dbReference type="Pfam" id="PF00917">
    <property type="entry name" value="MATH"/>
    <property type="match status" value="1"/>
</dbReference>
<dbReference type="Gene3D" id="3.30.710.10">
    <property type="entry name" value="Potassium Channel Kv1.1, Chain A"/>
    <property type="match status" value="1"/>
</dbReference>
<keyword evidence="5" id="KW-1185">Reference proteome</keyword>
<evidence type="ECO:0000259" key="3">
    <source>
        <dbReference type="PROSITE" id="PS50144"/>
    </source>
</evidence>
<dbReference type="CDD" id="cd18186">
    <property type="entry name" value="BTB_POZ_ZBTB_KLHL-like"/>
    <property type="match status" value="1"/>
</dbReference>
<dbReference type="Pfam" id="PF00651">
    <property type="entry name" value="BTB"/>
    <property type="match status" value="1"/>
</dbReference>
<dbReference type="CDD" id="cd00121">
    <property type="entry name" value="MATH"/>
    <property type="match status" value="1"/>
</dbReference>
<dbReference type="EMBL" id="PDUG01000002">
    <property type="protein sequence ID" value="PIC48868.1"/>
    <property type="molecule type" value="Genomic_DNA"/>
</dbReference>
<evidence type="ECO:0000256" key="1">
    <source>
        <dbReference type="SAM" id="MobiDB-lite"/>
    </source>
</evidence>
<dbReference type="SUPFAM" id="SSF49599">
    <property type="entry name" value="TRAF domain-like"/>
    <property type="match status" value="1"/>
</dbReference>